<dbReference type="AlphaFoldDB" id="A0A645EFW1"/>
<organism evidence="2">
    <name type="scientific">bioreactor metagenome</name>
    <dbReference type="NCBI Taxonomy" id="1076179"/>
    <lineage>
        <taxon>unclassified sequences</taxon>
        <taxon>metagenomes</taxon>
        <taxon>ecological metagenomes</taxon>
    </lineage>
</organism>
<gene>
    <name evidence="2" type="ORF">SDC9_147203</name>
</gene>
<evidence type="ECO:0000256" key="1">
    <source>
        <dbReference type="SAM" id="MobiDB-lite"/>
    </source>
</evidence>
<proteinExistence type="predicted"/>
<accession>A0A645EFW1</accession>
<dbReference type="EMBL" id="VSSQ01046059">
    <property type="protein sequence ID" value="MPN00009.1"/>
    <property type="molecule type" value="Genomic_DNA"/>
</dbReference>
<name>A0A645EFW1_9ZZZZ</name>
<sequence length="179" mass="19551">MMMPKSSAPRLIRLALTRICTMPVKVNNMDSGMMSAVISAARRLPRNRNRIATTSAAPSIRFFLNVAMALSTRLVRSYTVTAFTPGGRLLLITCMRSCTACATARLFSPISMNTVPSTTSRPLSVAAPVRSSRPRPTSARSRTRIGWPCADPTMTSRISAMPPTCPGARIRYCSPWRSI</sequence>
<evidence type="ECO:0000313" key="2">
    <source>
        <dbReference type="EMBL" id="MPN00009.1"/>
    </source>
</evidence>
<feature type="compositionally biased region" description="Low complexity" evidence="1">
    <location>
        <begin position="124"/>
        <end position="140"/>
    </location>
</feature>
<protein>
    <submittedName>
        <fullName evidence="2">Uncharacterized protein</fullName>
    </submittedName>
</protein>
<feature type="region of interest" description="Disordered" evidence="1">
    <location>
        <begin position="119"/>
        <end position="146"/>
    </location>
</feature>
<reference evidence="2" key="1">
    <citation type="submission" date="2019-08" db="EMBL/GenBank/DDBJ databases">
        <authorList>
            <person name="Kucharzyk K."/>
            <person name="Murdoch R.W."/>
            <person name="Higgins S."/>
            <person name="Loffler F."/>
        </authorList>
    </citation>
    <scope>NUCLEOTIDE SEQUENCE</scope>
</reference>
<comment type="caution">
    <text evidence="2">The sequence shown here is derived from an EMBL/GenBank/DDBJ whole genome shotgun (WGS) entry which is preliminary data.</text>
</comment>